<accession>A0ACD5H178</accession>
<proteinExistence type="predicted"/>
<dbReference type="Proteomes" id="UP000095472">
    <property type="component" value="Chromosome"/>
</dbReference>
<evidence type="ECO:0000313" key="1">
    <source>
        <dbReference type="EMBL" id="XPM66341.1"/>
    </source>
</evidence>
<gene>
    <name evidence="1" type="ORF">BH720_013930</name>
</gene>
<organism evidence="1 2">
    <name type="scientific">Desertifilum tharense IPPAS B-1220</name>
    <dbReference type="NCBI Taxonomy" id="1781255"/>
    <lineage>
        <taxon>Bacteria</taxon>
        <taxon>Bacillati</taxon>
        <taxon>Cyanobacteriota</taxon>
        <taxon>Cyanophyceae</taxon>
        <taxon>Desertifilales</taxon>
        <taxon>Desertifilaceae</taxon>
        <taxon>Desertifilum</taxon>
    </lineage>
</organism>
<dbReference type="EMBL" id="CP182909">
    <property type="protein sequence ID" value="XPM66341.1"/>
    <property type="molecule type" value="Genomic_DNA"/>
</dbReference>
<name>A0ACD5H178_9CYAN</name>
<evidence type="ECO:0000313" key="2">
    <source>
        <dbReference type="Proteomes" id="UP000095472"/>
    </source>
</evidence>
<keyword evidence="2" id="KW-1185">Reference proteome</keyword>
<reference evidence="1 2" key="1">
    <citation type="journal article" date="2016" name="Genome Announc.">
        <title>Draft Genome Sequence of the Thermotolerant Cyanobacterium Desertifilum sp. IPPAS B-1220.</title>
        <authorList>
            <person name="Mironov K.S."/>
            <person name="Sinetova M.A."/>
            <person name="Bolatkhan K."/>
            <person name="Zayadan B.K."/>
            <person name="Ustinova V.V."/>
            <person name="Kupriyanova E.V."/>
            <person name="Skrypnik A.N."/>
            <person name="Gogoleva N.E."/>
            <person name="Gogolev Y.V."/>
            <person name="Los D.A."/>
        </authorList>
    </citation>
    <scope>NUCLEOTIDE SEQUENCE [LARGE SCALE GENOMIC DNA]</scope>
    <source>
        <strain evidence="1 2">IPPAS B-1220</strain>
    </source>
</reference>
<protein>
    <submittedName>
        <fullName evidence="1">Uncharacterized protein</fullName>
    </submittedName>
</protein>
<sequence>MKCTYRDGYVHGKTTEQRVEAVRRAERDESASRGLLIGLALASLVGIIAGTLYYLNREPDTVAPSPAPVVLPQGNTEPNRETTIIERTREVVVPPQTTEQPIRLPHLMLMLTFPNNPPRT</sequence>